<dbReference type="Proteomes" id="UP001486207">
    <property type="component" value="Unassembled WGS sequence"/>
</dbReference>
<keyword evidence="1" id="KW-0812">Transmembrane</keyword>
<protein>
    <recommendedName>
        <fullName evidence="4">Secreted protein</fullName>
    </recommendedName>
</protein>
<comment type="caution">
    <text evidence="2">The sequence shown here is derived from an EMBL/GenBank/DDBJ whole genome shotgun (WGS) entry which is preliminary data.</text>
</comment>
<keyword evidence="3" id="KW-1185">Reference proteome</keyword>
<accession>A0ABV1XML7</accession>
<feature type="transmembrane region" description="Helical" evidence="1">
    <location>
        <begin position="6"/>
        <end position="25"/>
    </location>
</feature>
<keyword evidence="1" id="KW-0472">Membrane</keyword>
<name>A0ABV1XML7_9ACTN</name>
<proteinExistence type="predicted"/>
<organism evidence="2 3">
    <name type="scientific">Streptomyces lanatus</name>
    <dbReference type="NCBI Taxonomy" id="66900"/>
    <lineage>
        <taxon>Bacteria</taxon>
        <taxon>Bacillati</taxon>
        <taxon>Actinomycetota</taxon>
        <taxon>Actinomycetes</taxon>
        <taxon>Kitasatosporales</taxon>
        <taxon>Streptomycetaceae</taxon>
        <taxon>Streptomyces</taxon>
    </lineage>
</organism>
<evidence type="ECO:0000256" key="1">
    <source>
        <dbReference type="SAM" id="Phobius"/>
    </source>
</evidence>
<keyword evidence="1" id="KW-1133">Transmembrane helix</keyword>
<gene>
    <name evidence="2" type="ORF">ABT384_09335</name>
</gene>
<dbReference type="RefSeq" id="WP_190070274.1">
    <property type="nucleotide sequence ID" value="NZ_BNBM01000004.1"/>
</dbReference>
<evidence type="ECO:0000313" key="2">
    <source>
        <dbReference type="EMBL" id="MER7372852.1"/>
    </source>
</evidence>
<sequence length="54" mass="6015">MRDIVVGILFGLVMVAAFFAVLWVLGRSSEINRQQCESQADEYGPRATCIVVVR</sequence>
<evidence type="ECO:0000313" key="3">
    <source>
        <dbReference type="Proteomes" id="UP001486207"/>
    </source>
</evidence>
<evidence type="ECO:0008006" key="4">
    <source>
        <dbReference type="Google" id="ProtNLM"/>
    </source>
</evidence>
<dbReference type="EMBL" id="JBEPFB010000003">
    <property type="protein sequence ID" value="MER7372852.1"/>
    <property type="molecule type" value="Genomic_DNA"/>
</dbReference>
<reference evidence="2 3" key="1">
    <citation type="submission" date="2024-06" db="EMBL/GenBank/DDBJ databases">
        <title>The Natural Products Discovery Center: Release of the First 8490 Sequenced Strains for Exploring Actinobacteria Biosynthetic Diversity.</title>
        <authorList>
            <person name="Kalkreuter E."/>
            <person name="Kautsar S.A."/>
            <person name="Yang D."/>
            <person name="Bader C.D."/>
            <person name="Teijaro C.N."/>
            <person name="Fluegel L."/>
            <person name="Davis C.M."/>
            <person name="Simpson J.R."/>
            <person name="Lauterbach L."/>
            <person name="Steele A.D."/>
            <person name="Gui C."/>
            <person name="Meng S."/>
            <person name="Li G."/>
            <person name="Viehrig K."/>
            <person name="Ye F."/>
            <person name="Su P."/>
            <person name="Kiefer A.F."/>
            <person name="Nichols A."/>
            <person name="Cepeda A.J."/>
            <person name="Yan W."/>
            <person name="Fan B."/>
            <person name="Jiang Y."/>
            <person name="Adhikari A."/>
            <person name="Zheng C.-J."/>
            <person name="Schuster L."/>
            <person name="Cowan T.M."/>
            <person name="Smanski M.J."/>
            <person name="Chevrette M.G."/>
            <person name="De Carvalho L.P.S."/>
            <person name="Shen B."/>
        </authorList>
    </citation>
    <scope>NUCLEOTIDE SEQUENCE [LARGE SCALE GENOMIC DNA]</scope>
    <source>
        <strain evidence="2 3">NPDC000155</strain>
    </source>
</reference>